<reference evidence="3 4" key="1">
    <citation type="submission" date="2018-08" db="EMBL/GenBank/DDBJ databases">
        <title>Genomic taxonomy of the Vibrionaceae family.</title>
        <authorList>
            <person name="Gomez-Gil B."/>
            <person name="Tanaka M."/>
            <person name="Sawabe T."/>
            <person name="Enciso-Ibarra K."/>
        </authorList>
    </citation>
    <scope>NUCLEOTIDE SEQUENCE [LARGE SCALE GENOMIC DNA]</scope>
    <source>
        <strain evidence="3 4">CAIM 1831</strain>
    </source>
</reference>
<feature type="chain" id="PRO_5045272271" evidence="2">
    <location>
        <begin position="23"/>
        <end position="136"/>
    </location>
</feature>
<gene>
    <name evidence="3" type="ORF">D1115_14365</name>
</gene>
<evidence type="ECO:0000313" key="3">
    <source>
        <dbReference type="EMBL" id="AXY02148.1"/>
    </source>
</evidence>
<dbReference type="SUPFAM" id="SSF101756">
    <property type="entry name" value="Hypothetical protein YgiW"/>
    <property type="match status" value="1"/>
</dbReference>
<name>A0ABM6YWB5_9VIBR</name>
<keyword evidence="4" id="KW-1185">Reference proteome</keyword>
<dbReference type="Proteomes" id="UP000262832">
    <property type="component" value="Chromosome I"/>
</dbReference>
<organism evidence="3 4">
    <name type="scientific">Vibrio alfacsensis</name>
    <dbReference type="NCBI Taxonomy" id="1074311"/>
    <lineage>
        <taxon>Bacteria</taxon>
        <taxon>Pseudomonadati</taxon>
        <taxon>Pseudomonadota</taxon>
        <taxon>Gammaproteobacteria</taxon>
        <taxon>Vibrionales</taxon>
        <taxon>Vibrionaceae</taxon>
        <taxon>Vibrio</taxon>
    </lineage>
</organism>
<evidence type="ECO:0000256" key="1">
    <source>
        <dbReference type="ARBA" id="ARBA00022729"/>
    </source>
</evidence>
<sequence length="136" mass="14869">MSNEKIITILISSLVLSASVLASENTIDQQGMLATSGGFDGPTQNDTLNTVEDVMNADWLVDGNKVTLIGHITMSLGHEQYTFADKTGNMTIKIDDDEWDGQDVTPSDKVKIVGEIEKNDSANAVDVDWIRILNKR</sequence>
<dbReference type="NCBIfam" id="NF033674">
    <property type="entry name" value="stress_OB_fold"/>
    <property type="match status" value="1"/>
</dbReference>
<accession>A0ABM6YWB5</accession>
<dbReference type="InterPro" id="IPR036700">
    <property type="entry name" value="BOBF_sf"/>
</dbReference>
<proteinExistence type="predicted"/>
<evidence type="ECO:0000256" key="2">
    <source>
        <dbReference type="SAM" id="SignalP"/>
    </source>
</evidence>
<dbReference type="PANTHER" id="PTHR36571">
    <property type="entry name" value="PROTEIN YGIW"/>
    <property type="match status" value="1"/>
</dbReference>
<dbReference type="InterPro" id="IPR005220">
    <property type="entry name" value="CarO-like"/>
</dbReference>
<protein>
    <submittedName>
        <fullName evidence="3">NirD/YgiW/YdeI family stress tolerance protein</fullName>
    </submittedName>
</protein>
<dbReference type="Gene3D" id="2.40.50.200">
    <property type="entry name" value="Bacterial OB-fold"/>
    <property type="match status" value="1"/>
</dbReference>
<dbReference type="EMBL" id="CP032093">
    <property type="protein sequence ID" value="AXY02148.1"/>
    <property type="molecule type" value="Genomic_DNA"/>
</dbReference>
<evidence type="ECO:0000313" key="4">
    <source>
        <dbReference type="Proteomes" id="UP000262832"/>
    </source>
</evidence>
<feature type="signal peptide" evidence="2">
    <location>
        <begin position="1"/>
        <end position="22"/>
    </location>
</feature>
<dbReference type="PANTHER" id="PTHR36571:SF1">
    <property type="entry name" value="PROTEIN YGIW"/>
    <property type="match status" value="1"/>
</dbReference>
<dbReference type="Pfam" id="PF04076">
    <property type="entry name" value="BOF"/>
    <property type="match status" value="1"/>
</dbReference>
<keyword evidence="1 2" id="KW-0732">Signal</keyword>